<dbReference type="InterPro" id="IPR012337">
    <property type="entry name" value="RNaseH-like_sf"/>
</dbReference>
<feature type="region of interest" description="Disordered" evidence="1">
    <location>
        <begin position="75"/>
        <end position="107"/>
    </location>
</feature>
<dbReference type="Proteomes" id="UP000324585">
    <property type="component" value="Unassembled WGS sequence"/>
</dbReference>
<evidence type="ECO:0000313" key="5">
    <source>
        <dbReference type="Proteomes" id="UP000324585"/>
    </source>
</evidence>
<evidence type="ECO:0000259" key="2">
    <source>
        <dbReference type="PROSITE" id="PS50994"/>
    </source>
</evidence>
<dbReference type="PANTHER" id="PTHR37984:SF5">
    <property type="entry name" value="PROTEIN NYNRIN-LIKE"/>
    <property type="match status" value="1"/>
</dbReference>
<reference evidence="5" key="1">
    <citation type="journal article" date="2019" name="Nat. Commun.">
        <title>Expansion of phycobilisome linker gene families in mesophilic red algae.</title>
        <authorList>
            <person name="Lee J."/>
            <person name="Kim D."/>
            <person name="Bhattacharya D."/>
            <person name="Yoon H.S."/>
        </authorList>
    </citation>
    <scope>NUCLEOTIDE SEQUENCE [LARGE SCALE GENOMIC DNA]</scope>
    <source>
        <strain evidence="5">CCMP 1328</strain>
    </source>
</reference>
<evidence type="ECO:0000313" key="3">
    <source>
        <dbReference type="EMBL" id="KAA8490294.1"/>
    </source>
</evidence>
<dbReference type="OrthoDB" id="6083932at2759"/>
<dbReference type="InterPro" id="IPR050951">
    <property type="entry name" value="Retrovirus_Pol_polyprotein"/>
</dbReference>
<dbReference type="CDD" id="cd09272">
    <property type="entry name" value="RNase_HI_RT_Ty1"/>
    <property type="match status" value="1"/>
</dbReference>
<keyword evidence="5" id="KW-1185">Reference proteome</keyword>
<dbReference type="PROSITE" id="PS50994">
    <property type="entry name" value="INTEGRASE"/>
    <property type="match status" value="1"/>
</dbReference>
<dbReference type="GO" id="GO:0015074">
    <property type="term" value="P:DNA integration"/>
    <property type="evidence" value="ECO:0007669"/>
    <property type="project" value="InterPro"/>
</dbReference>
<organism evidence="4 5">
    <name type="scientific">Porphyridium purpureum</name>
    <name type="common">Red alga</name>
    <name type="synonym">Porphyridium cruentum</name>
    <dbReference type="NCBI Taxonomy" id="35688"/>
    <lineage>
        <taxon>Eukaryota</taxon>
        <taxon>Rhodophyta</taxon>
        <taxon>Bangiophyceae</taxon>
        <taxon>Porphyridiales</taxon>
        <taxon>Porphyridiaceae</taxon>
        <taxon>Porphyridium</taxon>
    </lineage>
</organism>
<dbReference type="Gene3D" id="3.30.420.10">
    <property type="entry name" value="Ribonuclease H-like superfamily/Ribonuclease H"/>
    <property type="match status" value="1"/>
</dbReference>
<accession>A0A5J4YGX4</accession>
<evidence type="ECO:0000256" key="1">
    <source>
        <dbReference type="SAM" id="MobiDB-lite"/>
    </source>
</evidence>
<reference evidence="4" key="2">
    <citation type="submission" date="2019-09" db="EMBL/GenBank/DDBJ databases">
        <title>Expansion of phycobilisome linker gene families in mesophilic red algae.</title>
        <authorList>
            <person name="Lee J."/>
        </authorList>
    </citation>
    <scope>NUCLEOTIDE SEQUENCE [LARGE SCALE GENOMIC DNA]</scope>
    <source>
        <strain evidence="4">CCMP 1328</strain>
        <tissue evidence="4">Unicellular</tissue>
    </source>
</reference>
<dbReference type="InterPro" id="IPR036397">
    <property type="entry name" value="RNaseH_sf"/>
</dbReference>
<dbReference type="PANTHER" id="PTHR37984">
    <property type="entry name" value="PROTEIN CBG26694"/>
    <property type="match status" value="1"/>
</dbReference>
<proteinExistence type="predicted"/>
<sequence>MDRQQGLESNAWHRRRNKRIRCDGTRCDFTVPEDEGLTYSTRLHMMQSHKRKCKLRMHPNRLPYTQAYLFDADDGSLQREDSPDDTGSANTETRTGRGSELPDIRMDDEDPEMQFHSDRDIDSGCESLHANLTQDAEMYLRPMEPVRGGEEGEEQVEYILGPYAKHFNALLNQKTLRERLQDRDDEMSKFVRSLTGAGEMEDVDLDEAIEMIRFKNDQEVFIQKHGISVRHATDLKSIEAKLLRIAIRMTLRQVSQLTKHSFTMLKRYPLNHEASRIDAVYAALQSKLNIASSHVLKRATKLLFTFRSSKRMSSLLGNPSIKPVETYVEYGRGIRLRRNTLRRNVKQTIRFREPMDIVMRSAAAIIDEYGLEPFVIDLFKTRDREIVMHPQDGNLCISAARRIEFEVNRKHGPDPPQVVILPIQIFADESHMTQNGRHTVTPLKIRIVHRRLFDTHSSRIPQVVAYLPPVDTRSIARAFGEETSIRIDPKLAKRELESSMYHAIMNKAFHHLMIANKFGVPVLWNHRRLLLFPIAYKLSMDMPMISKCSFTKASFVSGSRARTMPCHQCMVIAPEATTRAVEAGPNSDASKAEEFWITRIPLQYRCEKQVEPFITQNLSAWGTLQRKEQSLHFLGDSAAIGWNRFDDDDDVAFNATISAFKHKIHLRNRGRFQLTGIDGLHGFLAFWLRGITIAGLKALLSKPNTVHEVGLVAERLTEAQQRATRHLNEVEHSDFPRMWASLDFDEQRHGSASEDTSGDDSESHDEYSSDDDIVRANERNSSQTNTRQRPKAKAKTNDSHINPRRAESNRKGSVSDQLRGIIDSAAGKAWNQIATEITDEARFRRPATYSPIRLSSFLSDLPKFAEQSYSLGFLLQMIVLVHQEHLLSDRTRESFTELATRCIRLYGVLYKEKLRRPWLELIPRLTSDLQSRLDSYKRQINLRWNAPKIHALSHFGDNLTDLGPIKFWDTTDGEKSFQIDKAWFKSLVSADTNIPHNVMLQRAEVFEIGSSSSYWFDKLARNKDSNAIAYTHEQVSDEAYTHTRESDAARAWYRHRSSSVNCSSILFGIWQNACTTLRYSSESGFEAAPSWRPTSWNPSISFESADDEETNMLWLHTDTALKTYASEKLQTAVNDGTATFQAFRQVQLKKPRDEAECIVAHPNHYRSPRWDILEYALQTGHPERHGYGKCILIVRIKLQGPYDESFDVVVIQDLEAHDGEIEKSECKCKCKRLDPVFHHYRLSNNSVKVLDTETITGRVTAFKDIRMKDSRWYYLLNPSTFEGFFERCERGTANSCTLHAYINFSFSFSFSVSFSLHLCHGLSTSNVQATFEVGSMEIQSDNDRSDVPYTDGTSQGARVAMSKSEETFMRRYSAFTKAYQSVDSKFYGTDEENFAAWRMQLVNHLALHNLDDQYTAQVIQACLAGDALTFYLGTYVDEDLTKFTIADVLVGLRDHFYTIEKLERLQEQWEKANFAEFQANNSNISEVENCKSLTQRLKRIQPNLKKPYRSHEMLRDKYKQIMFRHPVYERLVMTPLPTSADALCSKIEALLLHMQPSTVSPKPQLAFTAQQTSRAPMAQPNHSVTLYQERYRRSRAKPQANRARSTPRPISIASASNPRTANGTQLLCDICQSEKHFRRFCPDKEAKRKFYTANSNYMVADFLGSDSSSGADASDSTDDVTHTDLVWLSPSLVLFQHDTAFVIVDSGASGGNLVGERFCQARQTVQVTAPPRRVKMGTSVFDTRGQAKIVMLDIGGAKLEFFADVIQLDIPPLLGWREQKARHMTVDAGAGILTALADSEQLKFRVHTIAGLPCILLPNPENPDSVKEQRDDIVLFTATELRRLHVHFGHAHLDKIRDLLQRSGQRLTSAEIRWYADIVQKCKACQFYADVPRRPIVAMPVNPFFNRDIAIDTVYFDGLAVLHIVCKGTKYARNPILRRTDAVTVISTFYTSWITIFGIPATLSMDRGTEFLNAALLEFCDGLGIVMHRDCELLLAQAEFALNATLGNRDTCPFLLVFGQLPVFTLGTVQDQHKMTTDRHMAMEVARRTTEGIIATRRIREATHISVSKSAPALLSRGDRVLFWRPSERAWVGPATVVHVHGDAKTVKVEYKTRNYHPALHQVKLFVADQVLWADETETFSKILQVSEHSLRRKCDFTISRAKEIDGWHAKGVVEAVRTTERANLDTRWVDSIKLSDGKEFPKSRLALREFAKSQPHGSMLRDSPTTSRWTVRVLLSVALNQSWSISSSDVEQAFLQSQPLKRRVLVQPPKEAGLPSGVLWLLKKAAYGLVDAAYIWYESLRDVLVNKMQMKESMVDPCLFVANEGACTTQVDDILTVGTPQFLEAQKEIRKYLQLHREKRDKFIFNGAQLTVKENCVSIDLRAYIEKSRIVAVRITTYSDFQRFRGQLLWLAANSRPDLAYPAAQLSQISQDMFDHKVYKELVDQARGAVCTMPYLHFNRLHGTVAIQVFADASFANNVDLSSQLGFIICLADSQGHYNIVHWRSGKSRRVVKSTLAAETLAVIDAFDHAGAVKHMLQELGIPSPEVILYTDNRSVFDAMSKRTACTEKAVQISVAILRQALQEAALTKIGLLLSADNPADALTKARGNSELDSLLRAEVYHPKVVEWFEVNRKQQFSSITLSVVVSHAVVTCYKPNALRPQACAGMKGNA</sequence>
<name>A0A5J4YGX4_PORPP</name>
<feature type="domain" description="Integrase catalytic" evidence="2">
    <location>
        <begin position="1899"/>
        <end position="1985"/>
    </location>
</feature>
<feature type="compositionally biased region" description="Basic and acidic residues" evidence="1">
    <location>
        <begin position="764"/>
        <end position="778"/>
    </location>
</feature>
<dbReference type="InterPro" id="IPR001584">
    <property type="entry name" value="Integrase_cat-core"/>
</dbReference>
<feature type="region of interest" description="Disordered" evidence="1">
    <location>
        <begin position="746"/>
        <end position="815"/>
    </location>
</feature>
<dbReference type="SUPFAM" id="SSF53098">
    <property type="entry name" value="Ribonuclease H-like"/>
    <property type="match status" value="1"/>
</dbReference>
<feature type="region of interest" description="Disordered" evidence="1">
    <location>
        <begin position="1593"/>
        <end position="1618"/>
    </location>
</feature>
<feature type="compositionally biased region" description="Basic and acidic residues" evidence="1">
    <location>
        <begin position="94"/>
        <end position="105"/>
    </location>
</feature>
<dbReference type="GO" id="GO:0003676">
    <property type="term" value="F:nucleic acid binding"/>
    <property type="evidence" value="ECO:0007669"/>
    <property type="project" value="InterPro"/>
</dbReference>
<dbReference type="Pfam" id="PF07727">
    <property type="entry name" value="RVT_2"/>
    <property type="match status" value="1"/>
</dbReference>
<dbReference type="EMBL" id="VRMN01000035">
    <property type="protein sequence ID" value="KAA8490294.1"/>
    <property type="molecule type" value="Genomic_DNA"/>
</dbReference>
<evidence type="ECO:0000313" key="4">
    <source>
        <dbReference type="EMBL" id="KAA8490425.1"/>
    </source>
</evidence>
<dbReference type="InterPro" id="IPR013103">
    <property type="entry name" value="RVT_2"/>
</dbReference>
<comment type="caution">
    <text evidence="4">The sequence shown here is derived from an EMBL/GenBank/DDBJ whole genome shotgun (WGS) entry which is preliminary data.</text>
</comment>
<dbReference type="EMBL" id="VRMN01000028">
    <property type="protein sequence ID" value="KAA8490425.1"/>
    <property type="molecule type" value="Genomic_DNA"/>
</dbReference>
<gene>
    <name evidence="4" type="ORF">FVE85_1214</name>
    <name evidence="3" type="ORF">FVE85_8533</name>
</gene>
<protein>
    <submittedName>
        <fullName evidence="4">Transposon Ty2-B Gag-Pol polyprotein</fullName>
    </submittedName>
</protein>